<dbReference type="Proteomes" id="UP000072874">
    <property type="component" value="Chromosome 14"/>
</dbReference>
<dbReference type="VEuPathDB" id="PlasmoDB:PY06375"/>
<dbReference type="GO" id="GO:0006799">
    <property type="term" value="P:polyphosphate biosynthetic process"/>
    <property type="evidence" value="ECO:0007669"/>
    <property type="project" value="UniProtKB-ARBA"/>
</dbReference>
<organism evidence="8 11">
    <name type="scientific">Plasmodium yoelii</name>
    <dbReference type="NCBI Taxonomy" id="5861"/>
    <lineage>
        <taxon>Eukaryota</taxon>
        <taxon>Sar</taxon>
        <taxon>Alveolata</taxon>
        <taxon>Apicomplexa</taxon>
        <taxon>Aconoidasida</taxon>
        <taxon>Haemosporida</taxon>
        <taxon>Plasmodiidae</taxon>
        <taxon>Plasmodium</taxon>
        <taxon>Plasmodium (Vinckeia)</taxon>
    </lineage>
</organism>
<keyword evidence="5 6" id="KW-0472">Membrane</keyword>
<dbReference type="VEuPathDB" id="PlasmoDB:Py17XNL_001401305"/>
<dbReference type="CDD" id="cd14447">
    <property type="entry name" value="SPX"/>
    <property type="match status" value="1"/>
</dbReference>
<dbReference type="InterPro" id="IPR042267">
    <property type="entry name" value="VTC_sf"/>
</dbReference>
<dbReference type="EMBL" id="LM993668">
    <property type="protein sequence ID" value="VTZ81782.1"/>
    <property type="molecule type" value="Genomic_DNA"/>
</dbReference>
<dbReference type="InterPro" id="IPR004331">
    <property type="entry name" value="SPX_dom"/>
</dbReference>
<evidence type="ECO:0000256" key="5">
    <source>
        <dbReference type="ARBA" id="ARBA00023136"/>
    </source>
</evidence>
<dbReference type="Proteomes" id="UP000072904">
    <property type="component" value="Chromosome 14"/>
</dbReference>
<evidence type="ECO:0000256" key="2">
    <source>
        <dbReference type="ARBA" id="ARBA00022554"/>
    </source>
</evidence>
<evidence type="ECO:0000256" key="6">
    <source>
        <dbReference type="SAM" id="Phobius"/>
    </source>
</evidence>
<dbReference type="RefSeq" id="XP_022812992.1">
    <property type="nucleotide sequence ID" value="XM_022957634.1"/>
</dbReference>
<keyword evidence="4 6" id="KW-1133">Transmembrane helix</keyword>
<dbReference type="Gene3D" id="3.20.100.30">
    <property type="entry name" value="VTC, catalytic tunnel domain"/>
    <property type="match status" value="1"/>
</dbReference>
<accession>A0A078KC90</accession>
<name>A0A078KC90_PLAYE</name>
<dbReference type="OMA" id="NEHYNEH"/>
<dbReference type="InterPro" id="IPR003807">
    <property type="entry name" value="DUF202"/>
</dbReference>
<dbReference type="PANTHER" id="PTHR46140:SF1">
    <property type="entry name" value="VACUOLAR TRANSPORTER CHAPERONE COMPLEX SUBUNIT 4-RELATED"/>
    <property type="match status" value="1"/>
</dbReference>
<keyword evidence="3 6" id="KW-0812">Transmembrane</keyword>
<dbReference type="OrthoDB" id="2243669at2759"/>
<reference evidence="9" key="3">
    <citation type="submission" date="2014-05" db="EMBL/GenBank/DDBJ databases">
        <authorList>
            <person name="Aslett M.A."/>
            <person name="De Silva N."/>
        </authorList>
    </citation>
    <scope>NUCLEOTIDE SEQUENCE</scope>
    <source>
        <strain evidence="9">17X</strain>
    </source>
</reference>
<dbReference type="EMBL" id="LK934642">
    <property type="protein sequence ID" value="CDU20819.1"/>
    <property type="molecule type" value="Genomic_DNA"/>
</dbReference>
<protein>
    <submittedName>
        <fullName evidence="8">Vacuolar transporter chaperone, putative</fullName>
    </submittedName>
</protein>
<dbReference type="VEuPathDB" id="PlasmoDB:PY17X_1447400"/>
<evidence type="ECO:0000256" key="4">
    <source>
        <dbReference type="ARBA" id="ARBA00022989"/>
    </source>
</evidence>
<evidence type="ECO:0000313" key="10">
    <source>
        <dbReference type="Proteomes" id="UP000072874"/>
    </source>
</evidence>
<reference evidence="10 11" key="1">
    <citation type="journal article" date="2014" name="BMC Biol.">
        <title>A comprehensive evaluation of rodent malaria parasite genomes and gene expression.</title>
        <authorList>
            <person name="Otto T.D."/>
            <person name="Bohme U."/>
            <person name="Jackson A.P."/>
            <person name="Hunt M."/>
            <person name="Franke-Fayard B."/>
            <person name="Hoeijmakers W.A."/>
            <person name="Religa A.A."/>
            <person name="Robertson L."/>
            <person name="Sanders M."/>
            <person name="Ogun S.A."/>
            <person name="Cunningham D."/>
            <person name="Erhart A."/>
            <person name="Billker O."/>
            <person name="Khan S.M."/>
            <person name="Stunnenberg H.G."/>
            <person name="Langhorne J."/>
            <person name="Holder A.A."/>
            <person name="Waters A.P."/>
            <person name="Newbold C.I."/>
            <person name="Pain A."/>
            <person name="Berriman M."/>
            <person name="Janse C.J."/>
        </authorList>
    </citation>
    <scope>NUCLEOTIDE SEQUENCE [LARGE SCALE GENOMIC DNA]</scope>
    <source>
        <strain evidence="9 10">17X</strain>
        <strain evidence="8 11">YM</strain>
    </source>
</reference>
<feature type="transmembrane region" description="Helical" evidence="6">
    <location>
        <begin position="936"/>
        <end position="955"/>
    </location>
</feature>
<dbReference type="AlphaFoldDB" id="A0A078KC90"/>
<reference evidence="8" key="2">
    <citation type="submission" date="2014-05" db="EMBL/GenBank/DDBJ databases">
        <authorList>
            <person name="Aslett A.Martin."/>
            <person name="De Silva Nishadi"/>
        </authorList>
    </citation>
    <scope>NUCLEOTIDE SEQUENCE</scope>
    <source>
        <strain evidence="8">YM</strain>
    </source>
</reference>
<gene>
    <name evidence="9" type="ORF">PY17X_1447400</name>
    <name evidence="8" type="ORF">PYYM_1449000</name>
</gene>
<sequence length="972" mass="114346">MKFRKKLHEEAHPKYRDHYISYKELKNVIKLITGNDTSTYTIKEITTNFGNIRALSGTEYKSPESRFQDILNAELDKINKFTVVIIKQWFKEAEMYYKELKRGNDESIDILNIEKKLNELGNTLIFLEKYKHINFIGFRKITKKFDKHNGKTVSSSFYINVVIKSFFMTFDINFLVYLLSICYKYYRDIKNKNKIIEVKENTKDEQDILNNNVEHNKNVSNSDKIYNSLIIENDNLVKKDINIKENNLFNNTSKTSDLCIQTKENVENTKYIVKLQDLISAKIEICKHFTFQYYDLKECDIPTNFNNLIDIISTNKIQNYYITVYFDDPMLNTYHNYINQNLQNNECIRIRSYIYSKDDDEKNIKKNTYIQKFNLYEPSHDDNEKYILPEKLVNTNLEIKTVNDLYSEYIYDMCNNDNIINENDKFPINDSAFQKKKNSDHITSKTDESNLVSTNNSVNNIKKKDDNITQKFIEKYISEIKEKKLKSYIKSKLNRLHFYNENVTGYIDENISYWAHNDKRDIYNNDYSDDDEEEEENNCVEGDIKSDIDENINATNIIDTINNLNEKKSIRIGKGNKKYSYFDHAIIDISIKENTDKNIILQLNNLKGVKEIWGYSSFLQGISLFYSNHISTYPHWVVYTHTNLTKSKTINNSKKKEKKKTEYYSENYNKENCVSNGSNMMVSENMNNYTNGNAKKKKKKKQKKKSEINCEYKKGITYTGASARIAHQSEVIFRNEIEKNKSFNNTYHSIYDSKKNIHPEWNGNDKYHDNNCNKNYNNSDNNRMKYSNANKCFPINTYTIENTNFYEPLLDSECDTRCENFKSPSGTIFSFFKRLFFKKKQIFDNKIPKNSVVRVEPKTFFANERTLLQWLNTSVLLSTISITLLNFSNFYGFISGIIMAPVAIFFIIYSFYIYLKRANALINKEPIDYTDKIGPGVLVVTLTFALSTVVILNVYSRFIGIPYKGGSPVNQK</sequence>
<dbReference type="Pfam" id="PF02656">
    <property type="entry name" value="DUF202"/>
    <property type="match status" value="1"/>
</dbReference>
<dbReference type="PROSITE" id="PS51382">
    <property type="entry name" value="SPX"/>
    <property type="match status" value="1"/>
</dbReference>
<dbReference type="PANTHER" id="PTHR46140">
    <property type="entry name" value="VACUOLAR TRANSPORTER CHAPERONE 1-RELATED"/>
    <property type="match status" value="1"/>
</dbReference>
<evidence type="ECO:0000313" key="11">
    <source>
        <dbReference type="Proteomes" id="UP000072904"/>
    </source>
</evidence>
<dbReference type="GO" id="GO:0005774">
    <property type="term" value="C:vacuolar membrane"/>
    <property type="evidence" value="ECO:0007669"/>
    <property type="project" value="UniProtKB-SubCell"/>
</dbReference>
<keyword evidence="2" id="KW-0926">Vacuole</keyword>
<dbReference type="KEGG" id="pyo:PY17X_1447400"/>
<dbReference type="VEuPathDB" id="PlasmoDB:PYYM_1449000"/>
<dbReference type="GeneID" id="3789299"/>
<feature type="transmembrane region" description="Helical" evidence="6">
    <location>
        <begin position="893"/>
        <end position="915"/>
    </location>
</feature>
<proteinExistence type="predicted"/>
<evidence type="ECO:0000313" key="8">
    <source>
        <dbReference type="EMBL" id="CDU20819.1"/>
    </source>
</evidence>
<evidence type="ECO:0000256" key="3">
    <source>
        <dbReference type="ARBA" id="ARBA00022692"/>
    </source>
</evidence>
<evidence type="ECO:0000256" key="1">
    <source>
        <dbReference type="ARBA" id="ARBA00004128"/>
    </source>
</evidence>
<feature type="domain" description="SPX" evidence="7">
    <location>
        <begin position="1"/>
        <end position="159"/>
    </location>
</feature>
<reference evidence="9" key="4">
    <citation type="submission" date="2019-05" db="EMBL/GenBank/DDBJ databases">
        <authorList>
            <consortium name="Pathogen Informatics"/>
        </authorList>
    </citation>
    <scope>NUCLEOTIDE SEQUENCE</scope>
    <source>
        <strain evidence="9">17X</strain>
    </source>
</reference>
<evidence type="ECO:0000313" key="9">
    <source>
        <dbReference type="EMBL" id="VTZ81782.1"/>
    </source>
</evidence>
<evidence type="ECO:0000259" key="7">
    <source>
        <dbReference type="PROSITE" id="PS51382"/>
    </source>
</evidence>
<dbReference type="VEuPathDB" id="PlasmoDB:PY03770"/>
<comment type="subcellular location">
    <subcellularLocation>
        <location evidence="1">Vacuole membrane</location>
        <topology evidence="1">Multi-pass membrane protein</topology>
    </subcellularLocation>
</comment>
<dbReference type="InterPro" id="IPR051572">
    <property type="entry name" value="VTC_Complex_Subunit"/>
</dbReference>